<dbReference type="RefSeq" id="WP_125306331.1">
    <property type="nucleotide sequence ID" value="NZ_RSEC01000021.1"/>
</dbReference>
<dbReference type="InterPro" id="IPR000182">
    <property type="entry name" value="GNAT_dom"/>
</dbReference>
<dbReference type="PANTHER" id="PTHR43877">
    <property type="entry name" value="AMINOALKYLPHOSPHONATE N-ACETYLTRANSFERASE-RELATED-RELATED"/>
    <property type="match status" value="1"/>
</dbReference>
<accession>A0A3R9FST1</accession>
<dbReference type="GO" id="GO:0016747">
    <property type="term" value="F:acyltransferase activity, transferring groups other than amino-acyl groups"/>
    <property type="evidence" value="ECO:0007669"/>
    <property type="project" value="InterPro"/>
</dbReference>
<dbReference type="CDD" id="cd04301">
    <property type="entry name" value="NAT_SF"/>
    <property type="match status" value="1"/>
</dbReference>
<dbReference type="PANTHER" id="PTHR43877:SF2">
    <property type="entry name" value="AMINOALKYLPHOSPHONATE N-ACETYLTRANSFERASE-RELATED"/>
    <property type="match status" value="1"/>
</dbReference>
<evidence type="ECO:0000313" key="5">
    <source>
        <dbReference type="Proteomes" id="UP000267081"/>
    </source>
</evidence>
<feature type="domain" description="N-acetyltransferase" evidence="3">
    <location>
        <begin position="4"/>
        <end position="150"/>
    </location>
</feature>
<protein>
    <submittedName>
        <fullName evidence="4">GNAT family N-acetyltransferase</fullName>
    </submittedName>
</protein>
<sequence>MTEYVIRRARREDVGAIVRMLADDQLGATRDDPDDLDPYLRAFDEIAKDSNQLLVVVASDDEPVGTLQLTIIPGLARRGALRGQIEAVRVHSDHRGSGLGAELVQWAIAESRRRGCALVQLTSDTSRTDAHRFYERLGFTPSHTGFKLKL</sequence>
<keyword evidence="5" id="KW-1185">Reference proteome</keyword>
<dbReference type="PROSITE" id="PS51186">
    <property type="entry name" value="GNAT"/>
    <property type="match status" value="1"/>
</dbReference>
<dbReference type="SUPFAM" id="SSF55729">
    <property type="entry name" value="Acyl-CoA N-acyltransferases (Nat)"/>
    <property type="match status" value="1"/>
</dbReference>
<gene>
    <name evidence="4" type="ORF">EIY87_04260</name>
</gene>
<dbReference type="EMBL" id="RSEC01000021">
    <property type="protein sequence ID" value="RSD23627.1"/>
    <property type="molecule type" value="Genomic_DNA"/>
</dbReference>
<evidence type="ECO:0000256" key="1">
    <source>
        <dbReference type="ARBA" id="ARBA00022679"/>
    </source>
</evidence>
<dbReference type="AlphaFoldDB" id="A0A3R9FST1"/>
<dbReference type="OrthoDB" id="9789603at2"/>
<keyword evidence="1 4" id="KW-0808">Transferase</keyword>
<organism evidence="4 5">
    <name type="scientific">Amycolatopsis eburnea</name>
    <dbReference type="NCBI Taxonomy" id="2267691"/>
    <lineage>
        <taxon>Bacteria</taxon>
        <taxon>Bacillati</taxon>
        <taxon>Actinomycetota</taxon>
        <taxon>Actinomycetes</taxon>
        <taxon>Pseudonocardiales</taxon>
        <taxon>Pseudonocardiaceae</taxon>
        <taxon>Amycolatopsis</taxon>
    </lineage>
</organism>
<dbReference type="Gene3D" id="3.40.630.30">
    <property type="match status" value="1"/>
</dbReference>
<evidence type="ECO:0000313" key="4">
    <source>
        <dbReference type="EMBL" id="RSD23627.1"/>
    </source>
</evidence>
<name>A0A3R9FST1_9PSEU</name>
<dbReference type="Pfam" id="PF00583">
    <property type="entry name" value="Acetyltransf_1"/>
    <property type="match status" value="1"/>
</dbReference>
<proteinExistence type="predicted"/>
<dbReference type="InterPro" id="IPR016181">
    <property type="entry name" value="Acyl_CoA_acyltransferase"/>
</dbReference>
<comment type="caution">
    <text evidence="4">The sequence shown here is derived from an EMBL/GenBank/DDBJ whole genome shotgun (WGS) entry which is preliminary data.</text>
</comment>
<evidence type="ECO:0000259" key="3">
    <source>
        <dbReference type="PROSITE" id="PS51186"/>
    </source>
</evidence>
<reference evidence="4 5" key="1">
    <citation type="submission" date="2018-12" db="EMBL/GenBank/DDBJ databases">
        <title>Amycolatopsis eburnea sp. nov. actinomycete associate with arbuscular mycorrhiza fungal spore.</title>
        <authorList>
            <person name="Lumyong S."/>
            <person name="Chaiya L."/>
        </authorList>
    </citation>
    <scope>NUCLEOTIDE SEQUENCE [LARGE SCALE GENOMIC DNA]</scope>
    <source>
        <strain evidence="4 5">GLM-1</strain>
    </source>
</reference>
<dbReference type="InterPro" id="IPR050832">
    <property type="entry name" value="Bact_Acetyltransf"/>
</dbReference>
<evidence type="ECO:0000256" key="2">
    <source>
        <dbReference type="ARBA" id="ARBA00023315"/>
    </source>
</evidence>
<dbReference type="Proteomes" id="UP000267081">
    <property type="component" value="Unassembled WGS sequence"/>
</dbReference>
<keyword evidence="2" id="KW-0012">Acyltransferase</keyword>